<evidence type="ECO:0000313" key="4">
    <source>
        <dbReference type="Proteomes" id="UP000471120"/>
    </source>
</evidence>
<dbReference type="PANTHER" id="PTHR12169">
    <property type="entry name" value="ATPASE N2B"/>
    <property type="match status" value="1"/>
</dbReference>
<dbReference type="Proteomes" id="UP000471120">
    <property type="component" value="Unassembled WGS sequence"/>
</dbReference>
<accession>A0A6P2CDE4</accession>
<gene>
    <name evidence="3" type="ORF">DW322_06640</name>
</gene>
<dbReference type="Pfam" id="PF03969">
    <property type="entry name" value="AFG1_ATPase"/>
    <property type="match status" value="1"/>
</dbReference>
<evidence type="ECO:0000256" key="1">
    <source>
        <dbReference type="ARBA" id="ARBA00022741"/>
    </source>
</evidence>
<dbReference type="GO" id="GO:0051301">
    <property type="term" value="P:cell division"/>
    <property type="evidence" value="ECO:0007669"/>
    <property type="project" value="UniProtKB-KW"/>
</dbReference>
<keyword evidence="1" id="KW-0547">Nucleotide-binding</keyword>
<dbReference type="GO" id="GO:0032153">
    <property type="term" value="C:cell division site"/>
    <property type="evidence" value="ECO:0007669"/>
    <property type="project" value="TreeGrafter"/>
</dbReference>
<dbReference type="GO" id="GO:0005737">
    <property type="term" value="C:cytoplasm"/>
    <property type="evidence" value="ECO:0007669"/>
    <property type="project" value="TreeGrafter"/>
</dbReference>
<reference evidence="3 4" key="1">
    <citation type="submission" date="2018-07" db="EMBL/GenBank/DDBJ databases">
        <title>Genome sequence of Rhodococcus rhodnii ATCC 35071 from Rhodnius prolixus.</title>
        <authorList>
            <person name="Patel V."/>
            <person name="Vogel K.J."/>
        </authorList>
    </citation>
    <scope>NUCLEOTIDE SEQUENCE [LARGE SCALE GENOMIC DNA]</scope>
    <source>
        <strain evidence="3 4">ATCC 35071</strain>
    </source>
</reference>
<dbReference type="EMBL" id="QRCM01000001">
    <property type="protein sequence ID" value="TXG89950.1"/>
    <property type="molecule type" value="Genomic_DNA"/>
</dbReference>
<dbReference type="GO" id="GO:0016887">
    <property type="term" value="F:ATP hydrolysis activity"/>
    <property type="evidence" value="ECO:0007669"/>
    <property type="project" value="InterPro"/>
</dbReference>
<organism evidence="3 4">
    <name type="scientific">Rhodococcus rhodnii</name>
    <dbReference type="NCBI Taxonomy" id="38312"/>
    <lineage>
        <taxon>Bacteria</taxon>
        <taxon>Bacillati</taxon>
        <taxon>Actinomycetota</taxon>
        <taxon>Actinomycetes</taxon>
        <taxon>Mycobacteriales</taxon>
        <taxon>Nocardiaceae</taxon>
        <taxon>Rhodococcus</taxon>
    </lineage>
</organism>
<proteinExistence type="predicted"/>
<dbReference type="NCBIfam" id="NF040713">
    <property type="entry name" value="ZapE"/>
    <property type="match status" value="1"/>
</dbReference>
<dbReference type="PANTHER" id="PTHR12169:SF6">
    <property type="entry name" value="AFG1-LIKE ATPASE"/>
    <property type="match status" value="1"/>
</dbReference>
<protein>
    <submittedName>
        <fullName evidence="3">Cell division protein ZapE</fullName>
    </submittedName>
</protein>
<keyword evidence="3" id="KW-0132">Cell division</keyword>
<dbReference type="InterPro" id="IPR027417">
    <property type="entry name" value="P-loop_NTPase"/>
</dbReference>
<keyword evidence="3" id="KW-0131">Cell cycle</keyword>
<keyword evidence="2" id="KW-0067">ATP-binding</keyword>
<dbReference type="InterPro" id="IPR005654">
    <property type="entry name" value="ATPase_AFG1-like"/>
</dbReference>
<dbReference type="SUPFAM" id="SSF52540">
    <property type="entry name" value="P-loop containing nucleoside triphosphate hydrolases"/>
    <property type="match status" value="1"/>
</dbReference>
<comment type="caution">
    <text evidence="3">The sequence shown here is derived from an EMBL/GenBank/DDBJ whole genome shotgun (WGS) entry which is preliminary data.</text>
</comment>
<evidence type="ECO:0000256" key="2">
    <source>
        <dbReference type="ARBA" id="ARBA00022840"/>
    </source>
</evidence>
<evidence type="ECO:0000313" key="3">
    <source>
        <dbReference type="EMBL" id="TXG89950.1"/>
    </source>
</evidence>
<dbReference type="AlphaFoldDB" id="A0A6P2CDE4"/>
<dbReference type="GO" id="GO:0005524">
    <property type="term" value="F:ATP binding"/>
    <property type="evidence" value="ECO:0007669"/>
    <property type="project" value="UniProtKB-KW"/>
</dbReference>
<dbReference type="Gene3D" id="3.40.50.300">
    <property type="entry name" value="P-loop containing nucleotide triphosphate hydrolases"/>
    <property type="match status" value="1"/>
</dbReference>
<name>A0A6P2CDE4_9NOCA</name>
<sequence>MRWTRPPRRSRRSASVSVSVFADAAERAGFPLDDAQVGAVDALASDSNVYLWGPPGRGKSWLLATYFDAAPTHRKLRVHFHEFFRDLHLAIRRHGNDLPAALDDLVGDADVVCFDEFHVHDPADGIFIARWLPVLLDRGVRVIVTSNYAPHALLPNPLFHDDFLPTIDLIADAFAVTAVDGPVDYRSGRGHTKSSDEAGFAAGRWVVSASAAPHALRTPAAEEERTLTPAGRPIRARRAAGGELWIDFAALCEEATAPSDYRVLAQDFPHWVIAGIPPLNTVGREPMQRFANLVDVLHDRDIVTDFLASVPLDMLYDDARLLADTDRIRSRLGLLRRVVL</sequence>